<gene>
    <name evidence="1" type="ORF">JQC93_01355</name>
</gene>
<name>A0ABS2HGU0_9VIBR</name>
<evidence type="ECO:0000313" key="2">
    <source>
        <dbReference type="Proteomes" id="UP000809621"/>
    </source>
</evidence>
<evidence type="ECO:0000313" key="1">
    <source>
        <dbReference type="EMBL" id="MBM7035037.1"/>
    </source>
</evidence>
<reference evidence="1 2" key="1">
    <citation type="submission" date="2021-02" db="EMBL/GenBank/DDBJ databases">
        <authorList>
            <person name="Park J.-S."/>
        </authorList>
    </citation>
    <scope>NUCLEOTIDE SEQUENCE [LARGE SCALE GENOMIC DNA]</scope>
    <source>
        <strain evidence="1 2">188UL20-2</strain>
    </source>
</reference>
<protein>
    <submittedName>
        <fullName evidence="1">Uncharacterized protein</fullName>
    </submittedName>
</protein>
<dbReference type="EMBL" id="JAFEUM010000001">
    <property type="protein sequence ID" value="MBM7035037.1"/>
    <property type="molecule type" value="Genomic_DNA"/>
</dbReference>
<comment type="caution">
    <text evidence="1">The sequence shown here is derived from an EMBL/GenBank/DDBJ whole genome shotgun (WGS) entry which is preliminary data.</text>
</comment>
<proteinExistence type="predicted"/>
<sequence length="143" mass="16087">MSSSPGCWAVYGDVLAKEYSDRQYFDVHRLTVDAYAVQHPGGQDRQSVQSVGVHLIRLCLFLEHNLTPEQANAAMLEAGKNKHSFTYLVPPANLGDITAADVAKATSPSEHKQRVIAWAKCVWQAWSEHHSTIRQWLPEKYAR</sequence>
<accession>A0ABS2HGU0</accession>
<dbReference type="Proteomes" id="UP000809621">
    <property type="component" value="Unassembled WGS sequence"/>
</dbReference>
<organism evidence="1 2">
    <name type="scientific">Vibrio ulleungensis</name>
    <dbReference type="NCBI Taxonomy" id="2807619"/>
    <lineage>
        <taxon>Bacteria</taxon>
        <taxon>Pseudomonadati</taxon>
        <taxon>Pseudomonadota</taxon>
        <taxon>Gammaproteobacteria</taxon>
        <taxon>Vibrionales</taxon>
        <taxon>Vibrionaceae</taxon>
        <taxon>Vibrio</taxon>
    </lineage>
</organism>
<keyword evidence="2" id="KW-1185">Reference proteome</keyword>
<dbReference type="InterPro" id="IPR045990">
    <property type="entry name" value="DUF5946"/>
</dbReference>
<dbReference type="Pfam" id="PF19371">
    <property type="entry name" value="DUF5946"/>
    <property type="match status" value="1"/>
</dbReference>